<keyword evidence="1" id="KW-1133">Transmembrane helix</keyword>
<keyword evidence="1" id="KW-0812">Transmembrane</keyword>
<name>A0ABT9XM29_9BACL</name>
<evidence type="ECO:0000313" key="3">
    <source>
        <dbReference type="Proteomes" id="UP001232973"/>
    </source>
</evidence>
<reference evidence="2 3" key="1">
    <citation type="submission" date="2023-07" db="EMBL/GenBank/DDBJ databases">
        <title>Genomic Encyclopedia of Type Strains, Phase IV (KMG-IV): sequencing the most valuable type-strain genomes for metagenomic binning, comparative biology and taxonomic classification.</title>
        <authorList>
            <person name="Goeker M."/>
        </authorList>
    </citation>
    <scope>NUCLEOTIDE SEQUENCE [LARGE SCALE GENOMIC DNA]</scope>
    <source>
        <strain evidence="2 3">DSM 4006</strain>
    </source>
</reference>
<dbReference type="EMBL" id="JAUSTP010000036">
    <property type="protein sequence ID" value="MDQ0191282.1"/>
    <property type="molecule type" value="Genomic_DNA"/>
</dbReference>
<feature type="transmembrane region" description="Helical" evidence="1">
    <location>
        <begin position="6"/>
        <end position="25"/>
    </location>
</feature>
<keyword evidence="3" id="KW-1185">Reference proteome</keyword>
<dbReference type="Proteomes" id="UP001232973">
    <property type="component" value="Unassembled WGS sequence"/>
</dbReference>
<organism evidence="2 3">
    <name type="scientific">Alicyclobacillus cycloheptanicus</name>
    <dbReference type="NCBI Taxonomy" id="1457"/>
    <lineage>
        <taxon>Bacteria</taxon>
        <taxon>Bacillati</taxon>
        <taxon>Bacillota</taxon>
        <taxon>Bacilli</taxon>
        <taxon>Bacillales</taxon>
        <taxon>Alicyclobacillaceae</taxon>
        <taxon>Alicyclobacillus</taxon>
    </lineage>
</organism>
<comment type="caution">
    <text evidence="2">The sequence shown here is derived from an EMBL/GenBank/DDBJ whole genome shotgun (WGS) entry which is preliminary data.</text>
</comment>
<proteinExistence type="predicted"/>
<accession>A0ABT9XM29</accession>
<sequence>MDFRTMYRWGIPLVIVLFGIAVFAWPHRVPPIPKDYTLPNDNFDKATMEQIQSDLDQYNVAQAPQDHEVYMVTGGLGVANPRILGWDSGGNMTFAFNGPPGTTFDIEEMGQSPMTWKEVIAHGKLNPKTKKDITFTYQPLHWIKHVAKSGEVYYKLDDPKQTPQYFFQKGNTFIIVRPFPQDVFPTGLMNHLVPIGNPVHK</sequence>
<protein>
    <submittedName>
        <fullName evidence="2">Uncharacterized protein</fullName>
    </submittedName>
</protein>
<evidence type="ECO:0000256" key="1">
    <source>
        <dbReference type="SAM" id="Phobius"/>
    </source>
</evidence>
<keyword evidence="1" id="KW-0472">Membrane</keyword>
<gene>
    <name evidence="2" type="ORF">J2S03_003151</name>
</gene>
<evidence type="ECO:0000313" key="2">
    <source>
        <dbReference type="EMBL" id="MDQ0191282.1"/>
    </source>
</evidence>
<dbReference type="RefSeq" id="WP_274455117.1">
    <property type="nucleotide sequence ID" value="NZ_CP067097.1"/>
</dbReference>